<name>A0A5A9XR09_9BACT</name>
<dbReference type="AlphaFoldDB" id="A0A5A9XR09"/>
<evidence type="ECO:0000313" key="1">
    <source>
        <dbReference type="EMBL" id="KAA0895496.1"/>
    </source>
</evidence>
<evidence type="ECO:0000313" key="2">
    <source>
        <dbReference type="Proteomes" id="UP000324298"/>
    </source>
</evidence>
<gene>
    <name evidence="1" type="ORF">ET418_02565</name>
</gene>
<dbReference type="Proteomes" id="UP000324298">
    <property type="component" value="Unassembled WGS sequence"/>
</dbReference>
<reference evidence="1 2" key="1">
    <citation type="submission" date="2019-04" db="EMBL/GenBank/DDBJ databases">
        <title>Geobacter ruber sp. nov., ferric-reducing bacteria isolated from paddy soil.</title>
        <authorList>
            <person name="Xu Z."/>
            <person name="Masuda Y."/>
            <person name="Itoh H."/>
            <person name="Senoo K."/>
        </authorList>
    </citation>
    <scope>NUCLEOTIDE SEQUENCE [LARGE SCALE GENOMIC DNA]</scope>
    <source>
        <strain evidence="1 2">Red88</strain>
    </source>
</reference>
<dbReference type="EMBL" id="SRSD01000001">
    <property type="protein sequence ID" value="KAA0895496.1"/>
    <property type="molecule type" value="Genomic_DNA"/>
</dbReference>
<proteinExistence type="predicted"/>
<dbReference type="OrthoDB" id="308557at2"/>
<keyword evidence="2" id="KW-1185">Reference proteome</keyword>
<comment type="caution">
    <text evidence="1">The sequence shown here is derived from an EMBL/GenBank/DDBJ whole genome shotgun (WGS) entry which is preliminary data.</text>
</comment>
<dbReference type="InterPro" id="IPR023885">
    <property type="entry name" value="4Fe4S-binding_SPASM_dom"/>
</dbReference>
<sequence length="101" mass="11235">MGREELRIGSLAEGIDAYAVSHNLDVWKNDECLECAYLPICFGGCRFLSLLRTGAIDGVDCRRAYLDAALEQLVRQDLAMGRSWHSGVVNFVNILLMDVTL</sequence>
<accession>A0A5A9XR09</accession>
<protein>
    <submittedName>
        <fullName evidence="1">SPASM domain-containing protein</fullName>
    </submittedName>
</protein>
<organism evidence="1 2">
    <name type="scientific">Oryzomonas rubra</name>
    <dbReference type="NCBI Taxonomy" id="2509454"/>
    <lineage>
        <taxon>Bacteria</taxon>
        <taxon>Pseudomonadati</taxon>
        <taxon>Thermodesulfobacteriota</taxon>
        <taxon>Desulfuromonadia</taxon>
        <taxon>Geobacterales</taxon>
        <taxon>Geobacteraceae</taxon>
        <taxon>Oryzomonas</taxon>
    </lineage>
</organism>
<dbReference type="NCBIfam" id="TIGR04085">
    <property type="entry name" value="rSAM_more_4Fe4S"/>
    <property type="match status" value="1"/>
</dbReference>